<comment type="similarity">
    <text evidence="1 3">Belongs to the cut8/STS1 family.</text>
</comment>
<dbReference type="GO" id="GO:0031144">
    <property type="term" value="P:proteasome localization"/>
    <property type="evidence" value="ECO:0007669"/>
    <property type="project" value="UniProtKB-UniRule"/>
</dbReference>
<comment type="caution">
    <text evidence="5">The sequence shown here is derived from an EMBL/GenBank/DDBJ whole genome shotgun (WGS) entry which is preliminary data.</text>
</comment>
<reference evidence="5 6" key="1">
    <citation type="submission" date="2016-07" db="EMBL/GenBank/DDBJ databases">
        <title>Pervasive Adenine N6-methylation of Active Genes in Fungi.</title>
        <authorList>
            <consortium name="DOE Joint Genome Institute"/>
            <person name="Mondo S.J."/>
            <person name="Dannebaum R.O."/>
            <person name="Kuo R.C."/>
            <person name="Labutti K."/>
            <person name="Haridas S."/>
            <person name="Kuo A."/>
            <person name="Salamov A."/>
            <person name="Ahrendt S.R."/>
            <person name="Lipzen A."/>
            <person name="Sullivan W."/>
            <person name="Andreopoulos W.B."/>
            <person name="Clum A."/>
            <person name="Lindquist E."/>
            <person name="Daum C."/>
            <person name="Ramamoorthy G.K."/>
            <person name="Gryganskyi A."/>
            <person name="Culley D."/>
            <person name="Magnuson J.K."/>
            <person name="James T.Y."/>
            <person name="O'Malley M.A."/>
            <person name="Stajich J.E."/>
            <person name="Spatafora J.W."/>
            <person name="Visel A."/>
            <person name="Grigoriev I.V."/>
        </authorList>
    </citation>
    <scope>NUCLEOTIDE SEQUENCE [LARGE SCALE GENOMIC DNA]</scope>
    <source>
        <strain evidence="5 6">NRRL 2496</strain>
    </source>
</reference>
<comment type="subunit">
    <text evidence="3">Binds the proteasome.</text>
</comment>
<dbReference type="PANTHER" id="PTHR28032">
    <property type="entry name" value="FI02826P"/>
    <property type="match status" value="1"/>
</dbReference>
<dbReference type="PANTHER" id="PTHR28032:SF1">
    <property type="entry name" value="FI02826P"/>
    <property type="match status" value="1"/>
</dbReference>
<dbReference type="InParanoid" id="A0A1X2HBE8"/>
<keyword evidence="3" id="KW-0653">Protein transport</keyword>
<evidence type="ECO:0000256" key="4">
    <source>
        <dbReference type="SAM" id="MobiDB-lite"/>
    </source>
</evidence>
<dbReference type="Proteomes" id="UP000242180">
    <property type="component" value="Unassembled WGS sequence"/>
</dbReference>
<dbReference type="InterPro" id="IPR038422">
    <property type="entry name" value="Cut8/Sts1_sf"/>
</dbReference>
<name>A0A1X2HBE8_SYNRA</name>
<sequence length="307" mass="35008">MATLHYTTHSDLVKGRKRRLSEDEDMSDAPQPTSPIPAAAITPRMADRFPIARMQRQQGKPEEIKRFKADTRKRSTTTHMLATLTKDNLIGLVTCLIDRYPAIRHNIIAHIPPPTVQSATEVLLDLRRKLEQSFPYNRNGPSRNNYTFSRVREPLFALIDSVARFAEHFTSPSSLVFPTDAFEYLDRAAQIAHGLPDWEDEGNNQPKHKLYLQLNSYWMRAIENAASSLSEGHSFSHDTVSVWSRKLAEHDTLAPRKEFRDAVNKFFQRLGHLLSSTSTPPHHAVEDNIARFSSPPPRMVAHADVRR</sequence>
<protein>
    <recommendedName>
        <fullName evidence="3">Tethering factor for nuclear proteasome STS1</fullName>
    </recommendedName>
</protein>
<dbReference type="InterPro" id="IPR013868">
    <property type="entry name" value="Cut8/Sts1_fam"/>
</dbReference>
<dbReference type="OrthoDB" id="10061064at2759"/>
<gene>
    <name evidence="5" type="ORF">BCR43DRAFT_491126</name>
</gene>
<evidence type="ECO:0000256" key="1">
    <source>
        <dbReference type="ARBA" id="ARBA00006199"/>
    </source>
</evidence>
<feature type="region of interest" description="Disordered" evidence="4">
    <location>
        <begin position="287"/>
        <end position="307"/>
    </location>
</feature>
<comment type="subcellular location">
    <subcellularLocation>
        <location evidence="3">Cytoplasm</location>
    </subcellularLocation>
    <subcellularLocation>
        <location evidence="3">Nucleus</location>
    </subcellularLocation>
</comment>
<dbReference type="STRING" id="13706.A0A1X2HBE8"/>
<proteinExistence type="inferred from homology"/>
<evidence type="ECO:0000256" key="2">
    <source>
        <dbReference type="ARBA" id="ARBA00023242"/>
    </source>
</evidence>
<dbReference type="GO" id="GO:0005737">
    <property type="term" value="C:cytoplasm"/>
    <property type="evidence" value="ECO:0007669"/>
    <property type="project" value="UniProtKB-SubCell"/>
</dbReference>
<dbReference type="GO" id="GO:0071630">
    <property type="term" value="P:nuclear protein quality control by the ubiquitin-proteasome system"/>
    <property type="evidence" value="ECO:0007669"/>
    <property type="project" value="UniProtKB-UniRule"/>
</dbReference>
<keyword evidence="3" id="KW-0963">Cytoplasm</keyword>
<accession>A0A1X2HBE8</accession>
<keyword evidence="3" id="KW-0813">Transport</keyword>
<dbReference type="GO" id="GO:0070628">
    <property type="term" value="F:proteasome binding"/>
    <property type="evidence" value="ECO:0007669"/>
    <property type="project" value="TreeGrafter"/>
</dbReference>
<feature type="region of interest" description="Disordered" evidence="4">
    <location>
        <begin position="1"/>
        <end position="37"/>
    </location>
</feature>
<keyword evidence="6" id="KW-1185">Reference proteome</keyword>
<keyword evidence="2 3" id="KW-0539">Nucleus</keyword>
<dbReference type="EMBL" id="MCGN01000005">
    <property type="protein sequence ID" value="ORY96135.1"/>
    <property type="molecule type" value="Genomic_DNA"/>
</dbReference>
<dbReference type="AlphaFoldDB" id="A0A1X2HBE8"/>
<evidence type="ECO:0000313" key="6">
    <source>
        <dbReference type="Proteomes" id="UP000242180"/>
    </source>
</evidence>
<dbReference type="GO" id="GO:0015031">
    <property type="term" value="P:protein transport"/>
    <property type="evidence" value="ECO:0007669"/>
    <property type="project" value="UniProtKB-UniRule"/>
</dbReference>
<dbReference type="GO" id="GO:0031965">
    <property type="term" value="C:nuclear membrane"/>
    <property type="evidence" value="ECO:0007669"/>
    <property type="project" value="TreeGrafter"/>
</dbReference>
<comment type="function">
    <text evidence="3">Involved in ubiquitin-mediated protein degradation. Regulatory factor in the ubiquitin/proteasome pathway that controls the turnover of proteasome substrates. Targets proteasomes to the nucleus and facilitates the degradation of nuclear proteins.</text>
</comment>
<dbReference type="OMA" id="HAVEDNI"/>
<dbReference type="Gene3D" id="1.20.58.1590">
    <property type="entry name" value="Tethering factor for nuclear proteasome Cut8/Sts1"/>
    <property type="match status" value="1"/>
</dbReference>
<feature type="compositionally biased region" description="Polar residues" evidence="4">
    <location>
        <begin position="1"/>
        <end position="10"/>
    </location>
</feature>
<evidence type="ECO:0000313" key="5">
    <source>
        <dbReference type="EMBL" id="ORY96135.1"/>
    </source>
</evidence>
<organism evidence="5 6">
    <name type="scientific">Syncephalastrum racemosum</name>
    <name type="common">Filamentous fungus</name>
    <dbReference type="NCBI Taxonomy" id="13706"/>
    <lineage>
        <taxon>Eukaryota</taxon>
        <taxon>Fungi</taxon>
        <taxon>Fungi incertae sedis</taxon>
        <taxon>Mucoromycota</taxon>
        <taxon>Mucoromycotina</taxon>
        <taxon>Mucoromycetes</taxon>
        <taxon>Mucorales</taxon>
        <taxon>Syncephalastraceae</taxon>
        <taxon>Syncephalastrum</taxon>
    </lineage>
</organism>
<dbReference type="Pfam" id="PF08559">
    <property type="entry name" value="Cut8"/>
    <property type="match status" value="1"/>
</dbReference>
<evidence type="ECO:0000256" key="3">
    <source>
        <dbReference type="RuleBase" id="RU368013"/>
    </source>
</evidence>